<feature type="domain" description="ABC transmembrane type-1" evidence="10">
    <location>
        <begin position="71"/>
        <end position="260"/>
    </location>
</feature>
<evidence type="ECO:0000313" key="11">
    <source>
        <dbReference type="EMBL" id="VDS03223.1"/>
    </source>
</evidence>
<reference evidence="11 12" key="1">
    <citation type="submission" date="2018-12" db="EMBL/GenBank/DDBJ databases">
        <authorList>
            <person name="Criscuolo A."/>
        </authorList>
    </citation>
    <scope>NUCLEOTIDE SEQUENCE [LARGE SCALE GENOMIC DNA]</scope>
    <source>
        <strain evidence="11">ACIP1116281</strain>
    </source>
</reference>
<gene>
    <name evidence="11" type="primary">gsiD_2</name>
    <name evidence="11" type="ORF">DEVEQU_00344</name>
</gene>
<keyword evidence="3" id="KW-1003">Cell membrane</keyword>
<dbReference type="SUPFAM" id="SSF161098">
    <property type="entry name" value="MetI-like"/>
    <property type="match status" value="1"/>
</dbReference>
<feature type="transmembrane region" description="Helical" evidence="9">
    <location>
        <begin position="106"/>
        <end position="127"/>
    </location>
</feature>
<dbReference type="CDD" id="cd06261">
    <property type="entry name" value="TM_PBP2"/>
    <property type="match status" value="1"/>
</dbReference>
<feature type="transmembrane region" description="Helical" evidence="9">
    <location>
        <begin position="180"/>
        <end position="205"/>
    </location>
</feature>
<evidence type="ECO:0000256" key="9">
    <source>
        <dbReference type="RuleBase" id="RU363032"/>
    </source>
</evidence>
<dbReference type="PROSITE" id="PS50928">
    <property type="entry name" value="ABC_TM1"/>
    <property type="match status" value="1"/>
</dbReference>
<comment type="subcellular location">
    <subcellularLocation>
        <location evidence="1 9">Cell membrane</location>
        <topology evidence="1 9">Multi-pass membrane protein</topology>
    </subcellularLocation>
</comment>
<keyword evidence="12" id="KW-1185">Reference proteome</keyword>
<dbReference type="PANTHER" id="PTHR43386">
    <property type="entry name" value="OLIGOPEPTIDE TRANSPORT SYSTEM PERMEASE PROTEIN APPC"/>
    <property type="match status" value="1"/>
</dbReference>
<evidence type="ECO:0000313" key="12">
    <source>
        <dbReference type="Proteomes" id="UP000268844"/>
    </source>
</evidence>
<dbReference type="EMBL" id="UZWD01000004">
    <property type="protein sequence ID" value="VDS03223.1"/>
    <property type="molecule type" value="Genomic_DNA"/>
</dbReference>
<keyword evidence="4 9" id="KW-0812">Transmembrane</keyword>
<comment type="similarity">
    <text evidence="9">Belongs to the binding-protein-dependent transport system permease family.</text>
</comment>
<protein>
    <submittedName>
        <fullName evidence="11">Glutathione transport system permease protein GsiD</fullName>
    </submittedName>
</protein>
<organism evidence="11 12">
    <name type="scientific">Devosia equisanguinis</name>
    <dbReference type="NCBI Taxonomy" id="2490941"/>
    <lineage>
        <taxon>Bacteria</taxon>
        <taxon>Pseudomonadati</taxon>
        <taxon>Pseudomonadota</taxon>
        <taxon>Alphaproteobacteria</taxon>
        <taxon>Hyphomicrobiales</taxon>
        <taxon>Devosiaceae</taxon>
        <taxon>Devosia</taxon>
    </lineage>
</organism>
<dbReference type="Pfam" id="PF00528">
    <property type="entry name" value="BPD_transp_1"/>
    <property type="match status" value="1"/>
</dbReference>
<dbReference type="InterPro" id="IPR050366">
    <property type="entry name" value="BP-dependent_transpt_permease"/>
</dbReference>
<dbReference type="Gene3D" id="1.10.3720.10">
    <property type="entry name" value="MetI-like"/>
    <property type="match status" value="1"/>
</dbReference>
<evidence type="ECO:0000256" key="4">
    <source>
        <dbReference type="ARBA" id="ARBA00022692"/>
    </source>
</evidence>
<evidence type="ECO:0000256" key="1">
    <source>
        <dbReference type="ARBA" id="ARBA00004651"/>
    </source>
</evidence>
<evidence type="ECO:0000256" key="8">
    <source>
        <dbReference type="ARBA" id="ARBA00023136"/>
    </source>
</evidence>
<keyword evidence="8 9" id="KW-0472">Membrane</keyword>
<keyword evidence="5" id="KW-0571">Peptide transport</keyword>
<feature type="transmembrane region" description="Helical" evidence="9">
    <location>
        <begin position="133"/>
        <end position="153"/>
    </location>
</feature>
<feature type="transmembrane region" description="Helical" evidence="9">
    <location>
        <begin position="75"/>
        <end position="99"/>
    </location>
</feature>
<dbReference type="Proteomes" id="UP000268844">
    <property type="component" value="Unassembled WGS sequence"/>
</dbReference>
<dbReference type="GO" id="GO:0055085">
    <property type="term" value="P:transmembrane transport"/>
    <property type="evidence" value="ECO:0007669"/>
    <property type="project" value="InterPro"/>
</dbReference>
<dbReference type="RefSeq" id="WP_126148815.1">
    <property type="nucleotide sequence ID" value="NZ_JBHTMH010000001.1"/>
</dbReference>
<feature type="transmembrane region" description="Helical" evidence="9">
    <location>
        <begin position="7"/>
        <end position="31"/>
    </location>
</feature>
<evidence type="ECO:0000256" key="5">
    <source>
        <dbReference type="ARBA" id="ARBA00022856"/>
    </source>
</evidence>
<evidence type="ECO:0000256" key="3">
    <source>
        <dbReference type="ARBA" id="ARBA00022475"/>
    </source>
</evidence>
<accession>A0A447I6Y9</accession>
<dbReference type="PANTHER" id="PTHR43386:SF1">
    <property type="entry name" value="D,D-DIPEPTIDE TRANSPORT SYSTEM PERMEASE PROTEIN DDPC-RELATED"/>
    <property type="match status" value="1"/>
</dbReference>
<feature type="transmembrane region" description="Helical" evidence="9">
    <location>
        <begin position="234"/>
        <end position="254"/>
    </location>
</feature>
<dbReference type="InterPro" id="IPR035906">
    <property type="entry name" value="MetI-like_sf"/>
</dbReference>
<keyword evidence="2 9" id="KW-0813">Transport</keyword>
<dbReference type="InterPro" id="IPR000515">
    <property type="entry name" value="MetI-like"/>
</dbReference>
<dbReference type="AlphaFoldDB" id="A0A447I6Y9"/>
<evidence type="ECO:0000256" key="2">
    <source>
        <dbReference type="ARBA" id="ARBA00022448"/>
    </source>
</evidence>
<dbReference type="GO" id="GO:0015833">
    <property type="term" value="P:peptide transport"/>
    <property type="evidence" value="ECO:0007669"/>
    <property type="project" value="UniProtKB-KW"/>
</dbReference>
<evidence type="ECO:0000256" key="6">
    <source>
        <dbReference type="ARBA" id="ARBA00022927"/>
    </source>
</evidence>
<evidence type="ECO:0000256" key="7">
    <source>
        <dbReference type="ARBA" id="ARBA00022989"/>
    </source>
</evidence>
<keyword evidence="7 9" id="KW-1133">Transmembrane helix</keyword>
<name>A0A447I6Y9_9HYPH</name>
<proteinExistence type="inferred from homology"/>
<keyword evidence="6" id="KW-0653">Protein transport</keyword>
<dbReference type="GO" id="GO:0005886">
    <property type="term" value="C:plasma membrane"/>
    <property type="evidence" value="ECO:0007669"/>
    <property type="project" value="UniProtKB-SubCell"/>
</dbReference>
<dbReference type="GO" id="GO:0015031">
    <property type="term" value="P:protein transport"/>
    <property type="evidence" value="ECO:0007669"/>
    <property type="project" value="UniProtKB-KW"/>
</dbReference>
<sequence length="275" mass="29182">MIRLFRSLGWIGFGPSLLVSVVILAIVGLVWTPFDPNALDFAHRYLPPALPYVTGTDHLGRDLFSRLLLGASTSAAVSGSAVIGALLIGSLLGAISGYFMGWPDRIAMLVMDAILAMPGILLALAIMTVTGPSVAGLIGAMAVTFTPVVFRVVRSTVLSLREKEFIEASRALGNRDFFTIAYHILPNCVAPLTVVGTSLFGSAVLTESALSFLGLGVPPHVPTWGAMLSDGRNIFSQAPWAVIYPGLAISYLLLGVNLTGDRLRDLLDPRVKGHI</sequence>
<dbReference type="OrthoDB" id="9805884at2"/>
<evidence type="ECO:0000259" key="10">
    <source>
        <dbReference type="PROSITE" id="PS50928"/>
    </source>
</evidence>